<gene>
    <name evidence="1" type="ORF">L798_03359</name>
    <name evidence="2" type="ORF">L798_03360</name>
</gene>
<dbReference type="AlphaFoldDB" id="A0A067QIH2"/>
<dbReference type="EMBL" id="KK853541">
    <property type="protein sequence ID" value="KDR06878.1"/>
    <property type="molecule type" value="Genomic_DNA"/>
</dbReference>
<keyword evidence="3" id="KW-1185">Reference proteome</keyword>
<evidence type="ECO:0000313" key="3">
    <source>
        <dbReference type="Proteomes" id="UP000027135"/>
    </source>
</evidence>
<dbReference type="Proteomes" id="UP000027135">
    <property type="component" value="Unassembled WGS sequence"/>
</dbReference>
<feature type="non-terminal residue" evidence="2">
    <location>
        <position position="48"/>
    </location>
</feature>
<proteinExistence type="predicted"/>
<reference evidence="2 3" key="1">
    <citation type="journal article" date="2014" name="Nat. Commun.">
        <title>Molecular traces of alternative social organization in a termite genome.</title>
        <authorList>
            <person name="Terrapon N."/>
            <person name="Li C."/>
            <person name="Robertson H.M."/>
            <person name="Ji L."/>
            <person name="Meng X."/>
            <person name="Booth W."/>
            <person name="Chen Z."/>
            <person name="Childers C.P."/>
            <person name="Glastad K.M."/>
            <person name="Gokhale K."/>
            <person name="Gowin J."/>
            <person name="Gronenberg W."/>
            <person name="Hermansen R.A."/>
            <person name="Hu H."/>
            <person name="Hunt B.G."/>
            <person name="Huylmans A.K."/>
            <person name="Khalil S.M."/>
            <person name="Mitchell R.D."/>
            <person name="Munoz-Torres M.C."/>
            <person name="Mustard J.A."/>
            <person name="Pan H."/>
            <person name="Reese J.T."/>
            <person name="Scharf M.E."/>
            <person name="Sun F."/>
            <person name="Vogel H."/>
            <person name="Xiao J."/>
            <person name="Yang W."/>
            <person name="Yang Z."/>
            <person name="Yang Z."/>
            <person name="Zhou J."/>
            <person name="Zhu J."/>
            <person name="Brent C.S."/>
            <person name="Elsik C.G."/>
            <person name="Goodisman M.A."/>
            <person name="Liberles D.A."/>
            <person name="Roe R.M."/>
            <person name="Vargo E.L."/>
            <person name="Vilcinskas A."/>
            <person name="Wang J."/>
            <person name="Bornberg-Bauer E."/>
            <person name="Korb J."/>
            <person name="Zhang G."/>
            <person name="Liebig J."/>
        </authorList>
    </citation>
    <scope>NUCLEOTIDE SEQUENCE [LARGE SCALE GENOMIC DNA]</scope>
    <source>
        <tissue evidence="2">Whole organism</tissue>
    </source>
</reference>
<organism evidence="2 3">
    <name type="scientific">Zootermopsis nevadensis</name>
    <name type="common">Dampwood termite</name>
    <dbReference type="NCBI Taxonomy" id="136037"/>
    <lineage>
        <taxon>Eukaryota</taxon>
        <taxon>Metazoa</taxon>
        <taxon>Ecdysozoa</taxon>
        <taxon>Arthropoda</taxon>
        <taxon>Hexapoda</taxon>
        <taxon>Insecta</taxon>
        <taxon>Pterygota</taxon>
        <taxon>Neoptera</taxon>
        <taxon>Polyneoptera</taxon>
        <taxon>Dictyoptera</taxon>
        <taxon>Blattodea</taxon>
        <taxon>Blattoidea</taxon>
        <taxon>Termitoidae</taxon>
        <taxon>Termopsidae</taxon>
        <taxon>Zootermopsis</taxon>
    </lineage>
</organism>
<name>A0A067QIH2_ZOONE</name>
<accession>A0A067QIH2</accession>
<dbReference type="EMBL" id="KK853541">
    <property type="protein sequence ID" value="KDR06879.1"/>
    <property type="molecule type" value="Genomic_DNA"/>
</dbReference>
<sequence length="48" mass="5359">TSLVVQQFLAEESISVITQPPYSPELALSDFWLFPTLKMGLKGTRFAT</sequence>
<evidence type="ECO:0008006" key="4">
    <source>
        <dbReference type="Google" id="ProtNLM"/>
    </source>
</evidence>
<dbReference type="InterPro" id="IPR036397">
    <property type="entry name" value="RNaseH_sf"/>
</dbReference>
<dbReference type="Gene3D" id="3.30.420.10">
    <property type="entry name" value="Ribonuclease H-like superfamily/Ribonuclease H"/>
    <property type="match status" value="1"/>
</dbReference>
<dbReference type="InParanoid" id="A0A067QIH2"/>
<evidence type="ECO:0000313" key="1">
    <source>
        <dbReference type="EMBL" id="KDR06878.1"/>
    </source>
</evidence>
<feature type="non-terminal residue" evidence="2">
    <location>
        <position position="1"/>
    </location>
</feature>
<evidence type="ECO:0000313" key="2">
    <source>
        <dbReference type="EMBL" id="KDR06879.1"/>
    </source>
</evidence>
<protein>
    <recommendedName>
        <fullName evidence="4">Histone-lysine N-methyltransferase SETMAR</fullName>
    </recommendedName>
</protein>
<dbReference type="GO" id="GO:0003676">
    <property type="term" value="F:nucleic acid binding"/>
    <property type="evidence" value="ECO:0007669"/>
    <property type="project" value="InterPro"/>
</dbReference>